<sequence length="444" mass="46483">MSARRKPESKKPRRETFRALAVRNFRLWIIGALIANIGSWAQRTAQDWLVLTELTDNDAVAVGISLSLQFGPILVLGPFVGPLVDRVSGRAIILTTTLVELTLGLILGVAVVMGVATLPLVYALALGLGISQAFEAPARMAFVSELVGTGNIPNAIGMNSMMFNTSRLVGPALAGLSITTLGTGWTLTFSAACYAAAVVAVALLRQAEFHPVSKVAKAKGQFGEGLAYIRSRPDIVVVLVMALIVGALVFNFGIFSATMAVVEFGLGAHDYGFMTSALAVGSIAGALLVARSRRPRLSVIVVAALTIAVGAGLAAIAPTVTMFIVLYPILGLGAILMVATSNSYLQVSTDDKFRGRVMAIFSTVVIGGTPLGSPLTGFVANNFGPRWAVGVAAVGGLLAALIGLIWMRTSHNISSSETIRSAFRHTPSNEDTATQLITITHRAP</sequence>
<proteinExistence type="predicted"/>
<keyword evidence="5 7" id="KW-1133">Transmembrane helix</keyword>
<dbReference type="SUPFAM" id="SSF103473">
    <property type="entry name" value="MFS general substrate transporter"/>
    <property type="match status" value="1"/>
</dbReference>
<name>A0A6J6FAT1_9ZZZZ</name>
<dbReference type="InterPro" id="IPR020846">
    <property type="entry name" value="MFS_dom"/>
</dbReference>
<gene>
    <name evidence="9" type="ORF">UFOPK1788_00124</name>
</gene>
<organism evidence="9">
    <name type="scientific">freshwater metagenome</name>
    <dbReference type="NCBI Taxonomy" id="449393"/>
    <lineage>
        <taxon>unclassified sequences</taxon>
        <taxon>metagenomes</taxon>
        <taxon>ecological metagenomes</taxon>
    </lineage>
</organism>
<feature type="transmembrane region" description="Helical" evidence="7">
    <location>
        <begin position="357"/>
        <end position="375"/>
    </location>
</feature>
<feature type="transmembrane region" description="Helical" evidence="7">
    <location>
        <begin position="21"/>
        <end position="40"/>
    </location>
</feature>
<keyword evidence="3" id="KW-1003">Cell membrane</keyword>
<evidence type="ECO:0000259" key="8">
    <source>
        <dbReference type="PROSITE" id="PS50850"/>
    </source>
</evidence>
<dbReference type="InterPro" id="IPR010290">
    <property type="entry name" value="TM_effector"/>
</dbReference>
<dbReference type="EMBL" id="CAEZUE010000007">
    <property type="protein sequence ID" value="CAB4584555.1"/>
    <property type="molecule type" value="Genomic_DNA"/>
</dbReference>
<dbReference type="Gene3D" id="1.20.1250.20">
    <property type="entry name" value="MFS general substrate transporter like domains"/>
    <property type="match status" value="2"/>
</dbReference>
<dbReference type="GO" id="GO:0005886">
    <property type="term" value="C:plasma membrane"/>
    <property type="evidence" value="ECO:0007669"/>
    <property type="project" value="UniProtKB-SubCell"/>
</dbReference>
<dbReference type="PANTHER" id="PTHR23513:SF11">
    <property type="entry name" value="STAPHYLOFERRIN A TRANSPORTER"/>
    <property type="match status" value="1"/>
</dbReference>
<evidence type="ECO:0000256" key="7">
    <source>
        <dbReference type="SAM" id="Phobius"/>
    </source>
</evidence>
<feature type="transmembrane region" description="Helical" evidence="7">
    <location>
        <begin position="235"/>
        <end position="259"/>
    </location>
</feature>
<dbReference type="PANTHER" id="PTHR23513">
    <property type="entry name" value="INTEGRAL MEMBRANE EFFLUX PROTEIN-RELATED"/>
    <property type="match status" value="1"/>
</dbReference>
<feature type="domain" description="Major facilitator superfamily (MFS) profile" evidence="8">
    <location>
        <begin position="220"/>
        <end position="444"/>
    </location>
</feature>
<feature type="transmembrane region" description="Helical" evidence="7">
    <location>
        <begin position="185"/>
        <end position="204"/>
    </location>
</feature>
<evidence type="ECO:0000256" key="6">
    <source>
        <dbReference type="ARBA" id="ARBA00023136"/>
    </source>
</evidence>
<evidence type="ECO:0000256" key="4">
    <source>
        <dbReference type="ARBA" id="ARBA00022692"/>
    </source>
</evidence>
<keyword evidence="4 7" id="KW-0812">Transmembrane</keyword>
<comment type="subcellular location">
    <subcellularLocation>
        <location evidence="1">Cell membrane</location>
        <topology evidence="1">Multi-pass membrane protein</topology>
    </subcellularLocation>
</comment>
<feature type="transmembrane region" description="Helical" evidence="7">
    <location>
        <begin position="297"/>
        <end position="317"/>
    </location>
</feature>
<evidence type="ECO:0000256" key="1">
    <source>
        <dbReference type="ARBA" id="ARBA00004651"/>
    </source>
</evidence>
<feature type="transmembrane region" description="Helical" evidence="7">
    <location>
        <begin position="271"/>
        <end position="290"/>
    </location>
</feature>
<evidence type="ECO:0000256" key="5">
    <source>
        <dbReference type="ARBA" id="ARBA00022989"/>
    </source>
</evidence>
<accession>A0A6J6FAT1</accession>
<feature type="transmembrane region" description="Helical" evidence="7">
    <location>
        <begin position="60"/>
        <end position="80"/>
    </location>
</feature>
<dbReference type="CDD" id="cd06173">
    <property type="entry name" value="MFS_MefA_like"/>
    <property type="match status" value="1"/>
</dbReference>
<dbReference type="Pfam" id="PF05977">
    <property type="entry name" value="MFS_3"/>
    <property type="match status" value="1"/>
</dbReference>
<dbReference type="GO" id="GO:0022857">
    <property type="term" value="F:transmembrane transporter activity"/>
    <property type="evidence" value="ECO:0007669"/>
    <property type="project" value="InterPro"/>
</dbReference>
<feature type="transmembrane region" description="Helical" evidence="7">
    <location>
        <begin position="387"/>
        <end position="407"/>
    </location>
</feature>
<dbReference type="InterPro" id="IPR036259">
    <property type="entry name" value="MFS_trans_sf"/>
</dbReference>
<feature type="transmembrane region" description="Helical" evidence="7">
    <location>
        <begin position="92"/>
        <end position="125"/>
    </location>
</feature>
<keyword evidence="6 7" id="KW-0472">Membrane</keyword>
<protein>
    <submittedName>
        <fullName evidence="9">Unannotated protein</fullName>
    </submittedName>
</protein>
<dbReference type="PROSITE" id="PS50850">
    <property type="entry name" value="MFS"/>
    <property type="match status" value="1"/>
</dbReference>
<evidence type="ECO:0000256" key="2">
    <source>
        <dbReference type="ARBA" id="ARBA00022448"/>
    </source>
</evidence>
<reference evidence="9" key="1">
    <citation type="submission" date="2020-05" db="EMBL/GenBank/DDBJ databases">
        <authorList>
            <person name="Chiriac C."/>
            <person name="Salcher M."/>
            <person name="Ghai R."/>
            <person name="Kavagutti S V."/>
        </authorList>
    </citation>
    <scope>NUCLEOTIDE SEQUENCE</scope>
</reference>
<dbReference type="AlphaFoldDB" id="A0A6J6FAT1"/>
<evidence type="ECO:0000256" key="3">
    <source>
        <dbReference type="ARBA" id="ARBA00022475"/>
    </source>
</evidence>
<feature type="transmembrane region" description="Helical" evidence="7">
    <location>
        <begin position="323"/>
        <end position="345"/>
    </location>
</feature>
<evidence type="ECO:0000313" key="9">
    <source>
        <dbReference type="EMBL" id="CAB4584555.1"/>
    </source>
</evidence>
<keyword evidence="2" id="KW-0813">Transport</keyword>